<dbReference type="EMBL" id="LJSK01000311">
    <property type="protein sequence ID" value="KPI83902.1"/>
    <property type="molecule type" value="Genomic_DNA"/>
</dbReference>
<keyword evidence="1" id="KW-0479">Metal-binding</keyword>
<dbReference type="InterPro" id="IPR013137">
    <property type="entry name" value="Znf_TFIIB"/>
</dbReference>
<dbReference type="PROSITE" id="PS51134">
    <property type="entry name" value="ZF_TFIIB"/>
    <property type="match status" value="1"/>
</dbReference>
<proteinExistence type="predicted"/>
<keyword evidence="5" id="KW-1185">Reference proteome</keyword>
<dbReference type="OMA" id="YEQPCLA"/>
<dbReference type="Gene3D" id="1.10.472.110">
    <property type="match status" value="1"/>
</dbReference>
<name>A0A0N1I166_LEPSE</name>
<dbReference type="InterPro" id="IPR054332">
    <property type="entry name" value="TFIIB_C_2"/>
</dbReference>
<gene>
    <name evidence="4" type="ORF">ABL78_7051</name>
</gene>
<dbReference type="OrthoDB" id="272904at2759"/>
<feature type="compositionally biased region" description="Pro residues" evidence="2">
    <location>
        <begin position="411"/>
        <end position="421"/>
    </location>
</feature>
<protein>
    <recommendedName>
        <fullName evidence="3">TFIIB-type domain-containing protein</fullName>
    </recommendedName>
</protein>
<sequence>MATSADYVGANCPYCGAIDSIETDEARGEAACTECATVIAMGLEENIATRWEKEATFADVDRDDWRDAEGSGNEIGRAKAKNVGLTREEAAAAAAGLLRRPTQSSKFFDTAQYGKTKLHPRQSRALETLFRLSRRRDEVILQEAIALAKRFVGYRRERGVRVEHQTEVAAACLMLAAEHHGQPIPLGEMRVLDPSLRDVESRRHEIINEANLSDEVAKLEKKMAPNLIHYYLQLLQLPLVHYEQPCLALFQAIRNCEVQHGPGAVELAALVEAEKVVMAVLLARTAPQLQWANRPPVAAEPSAATVYSIFASNAHIQPQRVLKIMRVGGMVLPSIVEEFNQLIVLPTFATATVRKMGEAVDLTPSPPVLASAAGTKPEVRADEDNENSTATAKVTPHEATAGVKRRRSHSPSPPAPPSPTR</sequence>
<dbReference type="GO" id="GO:0008270">
    <property type="term" value="F:zinc ion binding"/>
    <property type="evidence" value="ECO:0007669"/>
    <property type="project" value="UniProtKB-KW"/>
</dbReference>
<evidence type="ECO:0000313" key="4">
    <source>
        <dbReference type="EMBL" id="KPI83902.1"/>
    </source>
</evidence>
<evidence type="ECO:0000256" key="2">
    <source>
        <dbReference type="SAM" id="MobiDB-lite"/>
    </source>
</evidence>
<comment type="caution">
    <text evidence="4">The sequence shown here is derived from an EMBL/GenBank/DDBJ whole genome shotgun (WGS) entry which is preliminary data.</text>
</comment>
<dbReference type="AlphaFoldDB" id="A0A0N1I166"/>
<dbReference type="Pfam" id="PF18542">
    <property type="entry name" value="TFIIB_C_1"/>
    <property type="match status" value="1"/>
</dbReference>
<feature type="domain" description="TFIIB-type" evidence="3">
    <location>
        <begin position="8"/>
        <end position="40"/>
    </location>
</feature>
<organism evidence="4 5">
    <name type="scientific">Leptomonas seymouri</name>
    <dbReference type="NCBI Taxonomy" id="5684"/>
    <lineage>
        <taxon>Eukaryota</taxon>
        <taxon>Discoba</taxon>
        <taxon>Euglenozoa</taxon>
        <taxon>Kinetoplastea</taxon>
        <taxon>Metakinetoplastina</taxon>
        <taxon>Trypanosomatida</taxon>
        <taxon>Trypanosomatidae</taxon>
        <taxon>Leishmaniinae</taxon>
        <taxon>Leptomonas</taxon>
    </lineage>
</organism>
<accession>A0A0N1I166</accession>
<dbReference type="CDD" id="cd00043">
    <property type="entry name" value="CYCLIN_SF"/>
    <property type="match status" value="1"/>
</dbReference>
<dbReference type="Pfam" id="PF22108">
    <property type="entry name" value="TFIIB_C_2"/>
    <property type="match status" value="1"/>
</dbReference>
<dbReference type="Gene3D" id="1.10.472.10">
    <property type="entry name" value="Cyclin-like"/>
    <property type="match status" value="1"/>
</dbReference>
<dbReference type="Proteomes" id="UP000038009">
    <property type="component" value="Unassembled WGS sequence"/>
</dbReference>
<dbReference type="Gene3D" id="2.20.25.10">
    <property type="match status" value="1"/>
</dbReference>
<evidence type="ECO:0000259" key="3">
    <source>
        <dbReference type="PROSITE" id="PS51134"/>
    </source>
</evidence>
<keyword evidence="1" id="KW-0863">Zinc-finger</keyword>
<dbReference type="InterPro" id="IPR041189">
    <property type="entry name" value="TFIIB_C_1"/>
</dbReference>
<keyword evidence="1" id="KW-0862">Zinc</keyword>
<evidence type="ECO:0000256" key="1">
    <source>
        <dbReference type="PROSITE-ProRule" id="PRU00469"/>
    </source>
</evidence>
<dbReference type="VEuPathDB" id="TriTrypDB:Lsey_0311_0010"/>
<feature type="region of interest" description="Disordered" evidence="2">
    <location>
        <begin position="361"/>
        <end position="421"/>
    </location>
</feature>
<dbReference type="Pfam" id="PF22109">
    <property type="entry name" value="Zn_ribbon_tTFIIB"/>
    <property type="match status" value="1"/>
</dbReference>
<reference evidence="4 5" key="1">
    <citation type="journal article" date="2015" name="PLoS Pathog.">
        <title>Leptomonas seymouri: Adaptations to the Dixenous Life Cycle Analyzed by Genome Sequencing, Transcriptome Profiling and Co-infection with Leishmania donovani.</title>
        <authorList>
            <person name="Kraeva N."/>
            <person name="Butenko A."/>
            <person name="Hlavacova J."/>
            <person name="Kostygov A."/>
            <person name="Myskova J."/>
            <person name="Grybchuk D."/>
            <person name="Lestinova T."/>
            <person name="Votypka J."/>
            <person name="Volf P."/>
            <person name="Opperdoes F."/>
            <person name="Flegontov P."/>
            <person name="Lukes J."/>
            <person name="Yurchenko V."/>
        </authorList>
    </citation>
    <scope>NUCLEOTIDE SEQUENCE [LARGE SCALE GENOMIC DNA]</scope>
    <source>
        <strain evidence="4 5">ATCC 30220</strain>
    </source>
</reference>
<evidence type="ECO:0000313" key="5">
    <source>
        <dbReference type="Proteomes" id="UP000038009"/>
    </source>
</evidence>